<dbReference type="SUPFAM" id="SSF55166">
    <property type="entry name" value="Hedgehog/DD-peptidase"/>
    <property type="match status" value="1"/>
</dbReference>
<accession>A0AAV5MZE2</accession>
<reference evidence="2" key="1">
    <citation type="submission" date="2022-06" db="EMBL/GenBank/DDBJ databases">
        <title>Draft genome sequences of Leminorella grimontii str. JCM5902.</title>
        <authorList>
            <person name="Wakabayashi Y."/>
            <person name="Kojima K."/>
        </authorList>
    </citation>
    <scope>NUCLEOTIDE SEQUENCE</scope>
    <source>
        <strain evidence="2">JCM 5902</strain>
    </source>
</reference>
<dbReference type="RefSeq" id="WP_027273994.1">
    <property type="nucleotide sequence ID" value="NZ_BRLH01000002.1"/>
</dbReference>
<protein>
    <submittedName>
        <fullName evidence="2">Carboxypeptidase</fullName>
    </submittedName>
</protein>
<dbReference type="GO" id="GO:0004180">
    <property type="term" value="F:carboxypeptidase activity"/>
    <property type="evidence" value="ECO:0007669"/>
    <property type="project" value="UniProtKB-KW"/>
</dbReference>
<name>A0AAV5MZE2_9GAMM</name>
<dbReference type="InterPro" id="IPR009045">
    <property type="entry name" value="Zn_M74/Hedgehog-like"/>
</dbReference>
<proteinExistence type="predicted"/>
<dbReference type="PANTHER" id="PTHR34385:SF1">
    <property type="entry name" value="PEPTIDOGLYCAN L-ALANYL-D-GLUTAMATE ENDOPEPTIDASE CWLK"/>
    <property type="match status" value="1"/>
</dbReference>
<dbReference type="InterPro" id="IPR003709">
    <property type="entry name" value="VanY-like_core_dom"/>
</dbReference>
<keyword evidence="3" id="KW-1185">Reference proteome</keyword>
<dbReference type="CDD" id="cd14847">
    <property type="entry name" value="DD-carboxypeptidase_like"/>
    <property type="match status" value="1"/>
</dbReference>
<gene>
    <name evidence="2" type="ORF">SOASR030_11570</name>
</gene>
<evidence type="ECO:0000259" key="1">
    <source>
        <dbReference type="Pfam" id="PF02557"/>
    </source>
</evidence>
<dbReference type="PANTHER" id="PTHR34385">
    <property type="entry name" value="D-ALANYL-D-ALANINE CARBOXYPEPTIDASE"/>
    <property type="match status" value="1"/>
</dbReference>
<keyword evidence="2" id="KW-0121">Carboxypeptidase</keyword>
<dbReference type="Pfam" id="PF02557">
    <property type="entry name" value="VanY"/>
    <property type="match status" value="1"/>
</dbReference>
<sequence>MIAPTELTGQSDGHLTALSGNHRLQPEAASAFLSMQAAAKEAGFDLQPASTFRDFARQQKIWNDKFNGLRPVLDADSRPMDISTLSVEQRCRAILRWSALPGASRHHWGTDLDVYDPDLLSEGKKLHLEPWEYERGGYFYALTRWLDVNMARYGFYRPFVNDAGGVAVEPWHLSYFPLSEKLSTQLTPKLLLSAWEGQEIAGYDWLSTHLDEVFQRYITVCKGAPSCIG</sequence>
<dbReference type="EMBL" id="BRLH01000002">
    <property type="protein sequence ID" value="GKX55045.1"/>
    <property type="molecule type" value="Genomic_DNA"/>
</dbReference>
<keyword evidence="2" id="KW-0645">Protease</keyword>
<dbReference type="AlphaFoldDB" id="A0AAV5MZE2"/>
<dbReference type="GO" id="GO:0006508">
    <property type="term" value="P:proteolysis"/>
    <property type="evidence" value="ECO:0007669"/>
    <property type="project" value="InterPro"/>
</dbReference>
<dbReference type="Proteomes" id="UP001058124">
    <property type="component" value="Unassembled WGS sequence"/>
</dbReference>
<dbReference type="InterPro" id="IPR052179">
    <property type="entry name" value="DD-CPase-like"/>
</dbReference>
<organism evidence="2 3">
    <name type="scientific">Leminorella grimontii</name>
    <dbReference type="NCBI Taxonomy" id="82981"/>
    <lineage>
        <taxon>Bacteria</taxon>
        <taxon>Pseudomonadati</taxon>
        <taxon>Pseudomonadota</taxon>
        <taxon>Gammaproteobacteria</taxon>
        <taxon>Enterobacterales</taxon>
        <taxon>Budviciaceae</taxon>
        <taxon>Leminorella</taxon>
    </lineage>
</organism>
<evidence type="ECO:0000313" key="2">
    <source>
        <dbReference type="EMBL" id="GKX55045.1"/>
    </source>
</evidence>
<dbReference type="Gene3D" id="3.30.1380.10">
    <property type="match status" value="1"/>
</dbReference>
<evidence type="ECO:0000313" key="3">
    <source>
        <dbReference type="Proteomes" id="UP001058124"/>
    </source>
</evidence>
<keyword evidence="2" id="KW-0378">Hydrolase</keyword>
<comment type="caution">
    <text evidence="2">The sequence shown here is derived from an EMBL/GenBank/DDBJ whole genome shotgun (WGS) entry which is preliminary data.</text>
</comment>
<feature type="domain" description="D-alanyl-D-alanine carboxypeptidase-like core" evidence="1">
    <location>
        <begin position="21"/>
        <end position="177"/>
    </location>
</feature>